<name>A0ACC1LVF9_9FUNG</name>
<organism evidence="1 2">
    <name type="scientific">Coemansia aciculifera</name>
    <dbReference type="NCBI Taxonomy" id="417176"/>
    <lineage>
        <taxon>Eukaryota</taxon>
        <taxon>Fungi</taxon>
        <taxon>Fungi incertae sedis</taxon>
        <taxon>Zoopagomycota</taxon>
        <taxon>Kickxellomycotina</taxon>
        <taxon>Kickxellomycetes</taxon>
        <taxon>Kickxellales</taxon>
        <taxon>Kickxellaceae</taxon>
        <taxon>Coemansia</taxon>
    </lineage>
</organism>
<keyword evidence="2" id="KW-1185">Reference proteome</keyword>
<feature type="non-terminal residue" evidence="1">
    <location>
        <position position="308"/>
    </location>
</feature>
<feature type="non-terminal residue" evidence="1">
    <location>
        <position position="1"/>
    </location>
</feature>
<proteinExistence type="predicted"/>
<gene>
    <name evidence="1" type="ORF">IWW38_005834</name>
</gene>
<dbReference type="Proteomes" id="UP001139981">
    <property type="component" value="Unassembled WGS sequence"/>
</dbReference>
<evidence type="ECO:0000313" key="1">
    <source>
        <dbReference type="EMBL" id="KAJ2881172.1"/>
    </source>
</evidence>
<comment type="caution">
    <text evidence="1">The sequence shown here is derived from an EMBL/GenBank/DDBJ whole genome shotgun (WGS) entry which is preliminary data.</text>
</comment>
<reference evidence="1" key="1">
    <citation type="submission" date="2022-07" db="EMBL/GenBank/DDBJ databases">
        <title>Phylogenomic reconstructions and comparative analyses of Kickxellomycotina fungi.</title>
        <authorList>
            <person name="Reynolds N.K."/>
            <person name="Stajich J.E."/>
            <person name="Barry K."/>
            <person name="Grigoriev I.V."/>
            <person name="Crous P."/>
            <person name="Smith M.E."/>
        </authorList>
    </citation>
    <scope>NUCLEOTIDE SEQUENCE</scope>
    <source>
        <strain evidence="1">CBS 190363</strain>
    </source>
</reference>
<dbReference type="EMBL" id="JANBVB010002981">
    <property type="protein sequence ID" value="KAJ2881172.1"/>
    <property type="molecule type" value="Genomic_DNA"/>
</dbReference>
<sequence length="308" mass="31223">PSPGSRPGTPAGLGVPGSNTNTQPSVRSVSGSSSISAKGVAPCFHTTRPQFISSHIERCEACRLKYARQAEAATIPYTQLSMRRSGAAQPPRSASRQSVGSTSAGNSTNNRPPSAASTGVPASPSTTIAGSPSITAIAPRPSSRASAMSAASRTRSATRHHNRSSSAGSSLVDAKSATRRAVAQTAQAATTMAAEGSMPSAMFALPPPARNDHSLSAISSSDSGPGSPTDSVAARSRAANAGDARSTRSMAKPGTLVPKDVAVFNEGRRASSHSIHAHARRMGNESPISFMRSSRKSGGAASLASFTS</sequence>
<evidence type="ECO:0000313" key="2">
    <source>
        <dbReference type="Proteomes" id="UP001139981"/>
    </source>
</evidence>
<protein>
    <submittedName>
        <fullName evidence="1">Uncharacterized protein</fullName>
    </submittedName>
</protein>
<accession>A0ACC1LVF9</accession>